<evidence type="ECO:0000256" key="8">
    <source>
        <dbReference type="HAMAP-Rule" id="MF_01287"/>
    </source>
</evidence>
<reference evidence="10 11" key="1">
    <citation type="journal article" date="2012" name="J. Bacteriol.">
        <title>Complete genome sequence of a thermophilic methanogen, Methanocella conradii HZ254, isolated from Chinese rice field soil.</title>
        <authorList>
            <person name="Lu Z."/>
            <person name="Lu Y."/>
        </authorList>
    </citation>
    <scope>NUCLEOTIDE SEQUENCE [LARGE SCALE GENOMIC DNA]</scope>
    <source>
        <strain evidence="11">DSM 24694 / JCM 17849 / CGMCC 1.5162 / HZ254</strain>
    </source>
</reference>
<dbReference type="GO" id="GO:0046467">
    <property type="term" value="P:membrane lipid biosynthetic process"/>
    <property type="evidence" value="ECO:0007669"/>
    <property type="project" value="InterPro"/>
</dbReference>
<feature type="binding site" evidence="8">
    <location>
        <position position="369"/>
    </location>
    <ligand>
        <name>a 2,3-bis-O-(geranylgeranyl)-sn-glycerol 1-phospholipid</name>
        <dbReference type="ChEBI" id="CHEBI:138140"/>
    </ligand>
</feature>
<dbReference type="GO" id="GO:0016636">
    <property type="term" value="F:oxidoreductase activity, acting on the CH-CH group of donors, iron-sulfur protein as acceptor"/>
    <property type="evidence" value="ECO:0007669"/>
    <property type="project" value="UniProtKB-UniRule"/>
</dbReference>
<dbReference type="HOGENOM" id="CLU_024648_0_0_2"/>
<dbReference type="EC" id="1.3.7.11" evidence="8"/>
<evidence type="ECO:0000313" key="11">
    <source>
        <dbReference type="Proteomes" id="UP000005233"/>
    </source>
</evidence>
<gene>
    <name evidence="10" type="ordered locus">Mtc_1724</name>
</gene>
<dbReference type="KEGG" id="mez:Mtc_1724"/>
<dbReference type="AlphaFoldDB" id="H8I8Z7"/>
<organism evidence="10 11">
    <name type="scientific">Methanocella conradii (strain DSM 24694 / JCM 17849 / CGMCC 1.5162 / HZ254)</name>
    <dbReference type="NCBI Taxonomy" id="1041930"/>
    <lineage>
        <taxon>Archaea</taxon>
        <taxon>Methanobacteriati</taxon>
        <taxon>Methanobacteriota</taxon>
        <taxon>Stenosarchaea group</taxon>
        <taxon>Methanomicrobia</taxon>
        <taxon>Methanocellales</taxon>
        <taxon>Methanocellaceae</taxon>
        <taxon>Methanocella</taxon>
    </lineage>
</organism>
<dbReference type="Pfam" id="PF22578">
    <property type="entry name" value="GGR_cat"/>
    <property type="match status" value="1"/>
</dbReference>
<feature type="binding site" evidence="8">
    <location>
        <position position="34"/>
    </location>
    <ligand>
        <name>FAD</name>
        <dbReference type="ChEBI" id="CHEBI:57692"/>
    </ligand>
</feature>
<comment type="catalytic activity">
    <reaction evidence="8">
        <text>2,3-bis-O-(phytanyl)-sn-glycerol 1-phosphate + 8 oxidized 2[4Fe-4S]-[ferredoxin] = 2,3-bis-O-(geranylgeranyl)-sn-glycerol 1-phosphate + 8 reduced 2[4Fe-4S]-[ferredoxin] + 16 H(+)</text>
        <dbReference type="Rhea" id="RHEA:36159"/>
        <dbReference type="Rhea" id="RHEA-COMP:10002"/>
        <dbReference type="Rhea" id="RHEA-COMP:10004"/>
        <dbReference type="ChEBI" id="CHEBI:15378"/>
        <dbReference type="ChEBI" id="CHEBI:33722"/>
        <dbReference type="ChEBI" id="CHEBI:33723"/>
        <dbReference type="ChEBI" id="CHEBI:58837"/>
        <dbReference type="ChEBI" id="CHEBI:73125"/>
        <dbReference type="EC" id="1.3.7.11"/>
    </reaction>
</comment>
<dbReference type="GO" id="GO:0016020">
    <property type="term" value="C:membrane"/>
    <property type="evidence" value="ECO:0007669"/>
    <property type="project" value="GOC"/>
</dbReference>
<dbReference type="Pfam" id="PF12831">
    <property type="entry name" value="FAD_oxidored"/>
    <property type="match status" value="1"/>
</dbReference>
<dbReference type="OrthoDB" id="6062at2157"/>
<dbReference type="InterPro" id="IPR054715">
    <property type="entry name" value="GGR_cat"/>
</dbReference>
<dbReference type="GO" id="GO:0045550">
    <property type="term" value="F:geranylgeranyl reductase activity"/>
    <property type="evidence" value="ECO:0007669"/>
    <property type="project" value="InterPro"/>
</dbReference>
<comment type="function">
    <text evidence="8">Is involved in the reduction of 2,3-digeranylgeranylglycerophospholipids (unsaturated archaeols) into 2,3-diphytanylglycerophospholipids (saturated archaeols) in the biosynthesis of archaeal membrane lipids. Catalyzes the formation of archaetidic acid (2,3-di-O-phytanyl-sn-glyceryl phosphate) from 2,3-di-O-geranylgeranylglyceryl phosphate (DGGGP) via the hydrogenation of each double bond of the isoprenoid chains. Is also probably able to reduce double bonds of geranyl groups in CDP-2,3-bis-O-(geranylgeranyl)-sn-glycerol and archaetidylserine, thus acting at various stages in the biosynthesis of archaeal membrane lipids.</text>
</comment>
<dbReference type="EMBL" id="CP003243">
    <property type="protein sequence ID" value="AFD00468.1"/>
    <property type="molecule type" value="Genomic_DNA"/>
</dbReference>
<keyword evidence="3 8" id="KW-0274">FAD</keyword>
<dbReference type="STRING" id="1041930.Mtc_1724"/>
<dbReference type="PRINTS" id="PR00420">
    <property type="entry name" value="RNGMNOXGNASE"/>
</dbReference>
<evidence type="ECO:0000256" key="4">
    <source>
        <dbReference type="ARBA" id="ARBA00023002"/>
    </source>
</evidence>
<name>H8I8Z7_METCZ</name>
<evidence type="ECO:0000256" key="3">
    <source>
        <dbReference type="ARBA" id="ARBA00022827"/>
    </source>
</evidence>
<feature type="domain" description="Digeranylgeranylglycerophospholipid reductase catalytic" evidence="9">
    <location>
        <begin position="175"/>
        <end position="259"/>
    </location>
</feature>
<evidence type="ECO:0000256" key="5">
    <source>
        <dbReference type="ARBA" id="ARBA00023098"/>
    </source>
</evidence>
<dbReference type="GO" id="GO:0050660">
    <property type="term" value="F:flavin adenine dinucleotide binding"/>
    <property type="evidence" value="ECO:0007669"/>
    <property type="project" value="UniProtKB-UniRule"/>
</dbReference>
<dbReference type="PANTHER" id="PTHR42685">
    <property type="entry name" value="GERANYLGERANYL DIPHOSPHATE REDUCTASE"/>
    <property type="match status" value="1"/>
</dbReference>
<keyword evidence="5 8" id="KW-0443">Lipid metabolism</keyword>
<evidence type="ECO:0000313" key="10">
    <source>
        <dbReference type="EMBL" id="AFD00468.1"/>
    </source>
</evidence>
<comment type="pathway">
    <text evidence="8">Membrane lipid metabolism; glycerophospholipid metabolism.</text>
</comment>
<keyword evidence="4 8" id="KW-0560">Oxidoreductase</keyword>
<sequence length="391" mass="41965">MRSEYDVIVVGAGPAGSTAATEAARHGLDVLLIEKRQEIGEPVRCAEGLFKDGLEDFISYDPKWVCAEIRGARIYAPDGSVLCFSQQGDEAAGYVLERKLFDRALVKQAAEAGSEVYVKTQATGLIIEDGIVKGIKGISNGKGFYARSKIVIGADGVESKVGRWAGLIGPIRLVDIESCAEFMISDVDVDPGCLELYFGNEVSPGGYAWVFPKGNKEANVGLGILGSRFNGVRPIQYLKKFVDKRFPGCDVVQAIAGAVPVCDVRHRISTGGLMLAGDGARLVDPLLGAGIMNAMISGRMAGNVAAQAIKSGDVSSQALQKYDVQIRQGIGKAIRRNYKIKQFVVKATDSQMNKLLRSLQKMDIESVPVSKIYRTVTTSGLPAIKIIKAFL</sequence>
<feature type="binding site" evidence="8">
    <location>
        <position position="98"/>
    </location>
    <ligand>
        <name>FAD</name>
        <dbReference type="ChEBI" id="CHEBI:57692"/>
    </ligand>
</feature>
<evidence type="ECO:0000256" key="7">
    <source>
        <dbReference type="ARBA" id="ARBA00023264"/>
    </source>
</evidence>
<keyword evidence="2 8" id="KW-0285">Flavoprotein</keyword>
<dbReference type="UniPathway" id="UPA00940"/>
<evidence type="ECO:0000256" key="2">
    <source>
        <dbReference type="ARBA" id="ARBA00022630"/>
    </source>
</evidence>
<accession>H8I8Z7</accession>
<dbReference type="eggNOG" id="arCOG00570">
    <property type="taxonomic scope" value="Archaea"/>
</dbReference>
<proteinExistence type="inferred from homology"/>
<feature type="binding site" evidence="8">
    <location>
        <position position="122"/>
    </location>
    <ligand>
        <name>FAD</name>
        <dbReference type="ChEBI" id="CHEBI:57692"/>
    </ligand>
</feature>
<dbReference type="InterPro" id="IPR011777">
    <property type="entry name" value="Geranylgeranyl_Rdtase_fam"/>
</dbReference>
<feature type="binding site" evidence="8">
    <location>
        <position position="278"/>
    </location>
    <ligand>
        <name>FAD</name>
        <dbReference type="ChEBI" id="CHEBI:57692"/>
    </ligand>
</feature>
<evidence type="ECO:0000256" key="6">
    <source>
        <dbReference type="ARBA" id="ARBA00023209"/>
    </source>
</evidence>
<dbReference type="Gene3D" id="3.30.9.10">
    <property type="entry name" value="D-Amino Acid Oxidase, subunit A, domain 2"/>
    <property type="match status" value="1"/>
</dbReference>
<dbReference type="GO" id="GO:0046474">
    <property type="term" value="P:glycerophospholipid biosynthetic process"/>
    <property type="evidence" value="ECO:0007669"/>
    <property type="project" value="UniProtKB-UniRule"/>
</dbReference>
<keyword evidence="7 8" id="KW-1208">Phospholipid metabolism</keyword>
<dbReference type="NCBIfam" id="TIGR02032">
    <property type="entry name" value="GG-red-SF"/>
    <property type="match status" value="1"/>
</dbReference>
<dbReference type="Gene3D" id="3.50.50.60">
    <property type="entry name" value="FAD/NAD(P)-binding domain"/>
    <property type="match status" value="1"/>
</dbReference>
<feature type="binding site" evidence="8">
    <location>
        <position position="290"/>
    </location>
    <ligand>
        <name>FAD</name>
        <dbReference type="ChEBI" id="CHEBI:57692"/>
    </ligand>
</feature>
<dbReference type="SUPFAM" id="SSF51905">
    <property type="entry name" value="FAD/NAD(P)-binding domain"/>
    <property type="match status" value="1"/>
</dbReference>
<comment type="catalytic activity">
    <reaction evidence="8">
        <text>a 2,3-bis-O-phytanyl-sn-glycerol 1-phospholipid + 8 A = a 2,3-bis-O-(geranylgeranyl)-sn-glycerol 1-phospholipid + 8 AH2</text>
        <dbReference type="Rhea" id="RHEA:64376"/>
        <dbReference type="ChEBI" id="CHEBI:13193"/>
        <dbReference type="ChEBI" id="CHEBI:17499"/>
        <dbReference type="ChEBI" id="CHEBI:138139"/>
        <dbReference type="ChEBI" id="CHEBI:138140"/>
    </reaction>
</comment>
<keyword evidence="1 8" id="KW-0444">Lipid biosynthesis</keyword>
<comment type="catalytic activity">
    <reaction evidence="8">
        <text>archaetidylserine + 8 AH2 = 2,3-bis-O-phytanyl-sn-glycero-3-phospho-L-serine + 8 A</text>
        <dbReference type="Rhea" id="RHEA:84215"/>
        <dbReference type="ChEBI" id="CHEBI:13193"/>
        <dbReference type="ChEBI" id="CHEBI:17499"/>
        <dbReference type="ChEBI" id="CHEBI:71517"/>
        <dbReference type="ChEBI" id="CHEBI:74853"/>
    </reaction>
</comment>
<keyword evidence="11" id="KW-1185">Reference proteome</keyword>
<feature type="binding site" evidence="8">
    <location>
        <position position="45"/>
    </location>
    <ligand>
        <name>FAD</name>
        <dbReference type="ChEBI" id="CHEBI:57692"/>
    </ligand>
</feature>
<evidence type="ECO:0000256" key="1">
    <source>
        <dbReference type="ARBA" id="ARBA00022516"/>
    </source>
</evidence>
<comment type="catalytic activity">
    <reaction evidence="8">
        <text>a 2,3-bis-O-phytanyl-sn-glycerol 1-phospholipid + 8 oxidized 2[4Fe-4S]-[ferredoxin] = a 2,3-bis-O-(geranylgeranyl)-sn-glycerol 1-phospholipid + 8 reduced 2[4Fe-4S]-[ferredoxin] + 16 H(+)</text>
        <dbReference type="Rhea" id="RHEA:54324"/>
        <dbReference type="Rhea" id="RHEA-COMP:10002"/>
        <dbReference type="Rhea" id="RHEA-COMP:10004"/>
        <dbReference type="ChEBI" id="CHEBI:15378"/>
        <dbReference type="ChEBI" id="CHEBI:33722"/>
        <dbReference type="ChEBI" id="CHEBI:33723"/>
        <dbReference type="ChEBI" id="CHEBI:138139"/>
        <dbReference type="ChEBI" id="CHEBI:138140"/>
        <dbReference type="EC" id="1.3.7.11"/>
    </reaction>
</comment>
<comment type="similarity">
    <text evidence="8">Belongs to the geranylgeranyl reductase family. DGGGPL reductase subfamily.</text>
</comment>
<dbReference type="InterPro" id="IPR050407">
    <property type="entry name" value="Geranylgeranyl_reductase"/>
</dbReference>
<evidence type="ECO:0000259" key="9">
    <source>
        <dbReference type="Pfam" id="PF22578"/>
    </source>
</evidence>
<dbReference type="GO" id="GO:0016628">
    <property type="term" value="F:oxidoreductase activity, acting on the CH-CH group of donors, NAD or NADP as acceptor"/>
    <property type="evidence" value="ECO:0007669"/>
    <property type="project" value="InterPro"/>
</dbReference>
<dbReference type="HAMAP" id="MF_01287">
    <property type="entry name" value="DGGGPL_reductase"/>
    <property type="match status" value="1"/>
</dbReference>
<dbReference type="PANTHER" id="PTHR42685:SF18">
    <property type="entry name" value="DIGERANYLGERANYLGLYCEROPHOSPHOLIPID REDUCTASE"/>
    <property type="match status" value="1"/>
</dbReference>
<dbReference type="GeneID" id="11971864"/>
<dbReference type="RefSeq" id="WP_014406299.1">
    <property type="nucleotide sequence ID" value="NC_017034.1"/>
</dbReference>
<keyword evidence="6 8" id="KW-0594">Phospholipid biosynthesis</keyword>
<comment type="catalytic activity">
    <reaction evidence="8">
        <text>CDP-2,3-bis-O-(geranylgeranyl)-sn-glycerol + 8 AH2 = CDP-2,3-bis-O-(phytanyl)-sn-glycerol + 8 A</text>
        <dbReference type="Rhea" id="RHEA:84207"/>
        <dbReference type="ChEBI" id="CHEBI:13193"/>
        <dbReference type="ChEBI" id="CHEBI:17499"/>
        <dbReference type="ChEBI" id="CHEBI:58838"/>
        <dbReference type="ChEBI" id="CHEBI:74004"/>
    </reaction>
</comment>
<dbReference type="InterPro" id="IPR023590">
    <property type="entry name" value="DGGGPL_reductase"/>
</dbReference>
<comment type="cofactor">
    <cofactor evidence="8">
        <name>FAD</name>
        <dbReference type="ChEBI" id="CHEBI:57692"/>
    </cofactor>
    <text evidence="8">Binds 1 FAD per subunit.</text>
</comment>
<feature type="binding site" evidence="8">
    <location>
        <position position="15"/>
    </location>
    <ligand>
        <name>FAD</name>
        <dbReference type="ChEBI" id="CHEBI:57692"/>
    </ligand>
</feature>
<dbReference type="InterPro" id="IPR036188">
    <property type="entry name" value="FAD/NAD-bd_sf"/>
</dbReference>
<feature type="binding site" evidence="8">
    <location>
        <position position="291"/>
    </location>
    <ligand>
        <name>FAD</name>
        <dbReference type="ChEBI" id="CHEBI:57692"/>
    </ligand>
</feature>
<comment type="caution">
    <text evidence="8">Lacks conserved residue(s) required for the propagation of feature annotation.</text>
</comment>
<protein>
    <recommendedName>
        <fullName evidence="8">Digeranylgeranylglycerophospholipid reductase</fullName>
        <shortName evidence="8">DGGGPL reductase</shortName>
        <ecNumber evidence="8">1.3.7.11</ecNumber>
    </recommendedName>
    <alternativeName>
        <fullName evidence="8">2,3-bis-O-geranylgeranylglyceryl phosphate reductase</fullName>
    </alternativeName>
    <alternativeName>
        <fullName evidence="8">Geranylgeranyl reductase</fullName>
        <shortName evidence="8">GGR</shortName>
    </alternativeName>
</protein>
<feature type="binding site" evidence="8">
    <location>
        <position position="48"/>
    </location>
    <ligand>
        <name>FAD</name>
        <dbReference type="ChEBI" id="CHEBI:57692"/>
    </ligand>
</feature>
<feature type="binding site" evidence="8">
    <location>
        <position position="46"/>
    </location>
    <ligand>
        <name>FAD</name>
        <dbReference type="ChEBI" id="CHEBI:57692"/>
    </ligand>
</feature>
<comment type="miscellaneous">
    <text evidence="8">Reduction reaction proceeds via syn addition of hydrogen for double bonds.</text>
</comment>
<dbReference type="Proteomes" id="UP000005233">
    <property type="component" value="Chromosome"/>
</dbReference>